<dbReference type="PROSITE" id="PS50109">
    <property type="entry name" value="HIS_KIN"/>
    <property type="match status" value="1"/>
</dbReference>
<dbReference type="SUPFAM" id="SSF55785">
    <property type="entry name" value="PYP-like sensor domain (PAS domain)"/>
    <property type="match status" value="3"/>
</dbReference>
<feature type="domain" description="PAC" evidence="12">
    <location>
        <begin position="191"/>
        <end position="245"/>
    </location>
</feature>
<feature type="domain" description="PAS" evidence="11">
    <location>
        <begin position="121"/>
        <end position="177"/>
    </location>
</feature>
<dbReference type="FunFam" id="3.30.450.20:FF:000099">
    <property type="entry name" value="Sensory box sensor histidine kinase"/>
    <property type="match status" value="1"/>
</dbReference>
<dbReference type="GO" id="GO:0042802">
    <property type="term" value="F:identical protein binding"/>
    <property type="evidence" value="ECO:0007669"/>
    <property type="project" value="UniProtKB-ARBA"/>
</dbReference>
<keyword evidence="9" id="KW-0472">Membrane</keyword>
<dbReference type="InterPro" id="IPR036890">
    <property type="entry name" value="HATPase_C_sf"/>
</dbReference>
<keyword evidence="9" id="KW-0812">Transmembrane</keyword>
<feature type="domain" description="PAS" evidence="11">
    <location>
        <begin position="246"/>
        <end position="316"/>
    </location>
</feature>
<dbReference type="PANTHER" id="PTHR43304">
    <property type="entry name" value="PHYTOCHROME-LIKE PROTEIN CPH1"/>
    <property type="match status" value="1"/>
</dbReference>
<evidence type="ECO:0000256" key="8">
    <source>
        <dbReference type="ARBA" id="ARBA00023012"/>
    </source>
</evidence>
<dbReference type="InterPro" id="IPR013767">
    <property type="entry name" value="PAS_fold"/>
</dbReference>
<gene>
    <name evidence="13" type="ORF">SAMN04488557_2974</name>
</gene>
<feature type="domain" description="PAC" evidence="12">
    <location>
        <begin position="319"/>
        <end position="371"/>
    </location>
</feature>
<keyword evidence="9" id="KW-1133">Transmembrane helix</keyword>
<comment type="catalytic activity">
    <reaction evidence="1">
        <text>ATP + protein L-histidine = ADP + protein N-phospho-L-histidine.</text>
        <dbReference type="EC" id="2.7.13.3"/>
    </reaction>
</comment>
<dbReference type="Pfam" id="PF02518">
    <property type="entry name" value="HATPase_c"/>
    <property type="match status" value="1"/>
</dbReference>
<dbReference type="EC" id="2.7.13.3" evidence="2"/>
<dbReference type="PANTHER" id="PTHR43304:SF1">
    <property type="entry name" value="PAC DOMAIN-CONTAINING PROTEIN"/>
    <property type="match status" value="1"/>
</dbReference>
<dbReference type="InterPro" id="IPR013655">
    <property type="entry name" value="PAS_fold_3"/>
</dbReference>
<dbReference type="Gene3D" id="3.30.565.10">
    <property type="entry name" value="Histidine kinase-like ATPase, C-terminal domain"/>
    <property type="match status" value="1"/>
</dbReference>
<dbReference type="SMART" id="SM00387">
    <property type="entry name" value="HATPase_c"/>
    <property type="match status" value="1"/>
</dbReference>
<dbReference type="InterPro" id="IPR000014">
    <property type="entry name" value="PAS"/>
</dbReference>
<keyword evidence="7" id="KW-0067">ATP-binding</keyword>
<dbReference type="NCBIfam" id="TIGR00229">
    <property type="entry name" value="sensory_box"/>
    <property type="match status" value="3"/>
</dbReference>
<evidence type="ECO:0000256" key="5">
    <source>
        <dbReference type="ARBA" id="ARBA00022741"/>
    </source>
</evidence>
<evidence type="ECO:0000256" key="3">
    <source>
        <dbReference type="ARBA" id="ARBA00022553"/>
    </source>
</evidence>
<dbReference type="GO" id="GO:0005524">
    <property type="term" value="F:ATP binding"/>
    <property type="evidence" value="ECO:0007669"/>
    <property type="project" value="UniProtKB-KW"/>
</dbReference>
<keyword evidence="3" id="KW-0597">Phosphoprotein</keyword>
<evidence type="ECO:0000256" key="9">
    <source>
        <dbReference type="SAM" id="Phobius"/>
    </source>
</evidence>
<dbReference type="FunFam" id="3.30.565.10:FF:000042">
    <property type="entry name" value="Two-component sensor histidine kinase KdpD"/>
    <property type="match status" value="1"/>
</dbReference>
<keyword evidence="8" id="KW-0902">Two-component regulatory system</keyword>
<dbReference type="Pfam" id="PF08447">
    <property type="entry name" value="PAS_3"/>
    <property type="match status" value="2"/>
</dbReference>
<reference evidence="14" key="1">
    <citation type="submission" date="2016-10" db="EMBL/GenBank/DDBJ databases">
        <authorList>
            <person name="Varghese N."/>
            <person name="Submissions S."/>
        </authorList>
    </citation>
    <scope>NUCLEOTIDE SEQUENCE [LARGE SCALE GENOMIC DNA]</scope>
    <source>
        <strain evidence="14">DSM 1565</strain>
    </source>
</reference>
<keyword evidence="4" id="KW-0808">Transferase</keyword>
<dbReference type="PROSITE" id="PS50113">
    <property type="entry name" value="PAC"/>
    <property type="match status" value="3"/>
</dbReference>
<dbReference type="SMART" id="SM00091">
    <property type="entry name" value="PAS"/>
    <property type="match status" value="3"/>
</dbReference>
<evidence type="ECO:0000313" key="13">
    <source>
        <dbReference type="EMBL" id="SFV37065.1"/>
    </source>
</evidence>
<evidence type="ECO:0000256" key="7">
    <source>
        <dbReference type="ARBA" id="ARBA00022840"/>
    </source>
</evidence>
<dbReference type="InterPro" id="IPR000700">
    <property type="entry name" value="PAS-assoc_C"/>
</dbReference>
<proteinExistence type="predicted"/>
<organism evidence="13 14">
    <name type="scientific">Hyphomicrobium facile</name>
    <dbReference type="NCBI Taxonomy" id="51670"/>
    <lineage>
        <taxon>Bacteria</taxon>
        <taxon>Pseudomonadati</taxon>
        <taxon>Pseudomonadota</taxon>
        <taxon>Alphaproteobacteria</taxon>
        <taxon>Hyphomicrobiales</taxon>
        <taxon>Hyphomicrobiaceae</taxon>
        <taxon>Hyphomicrobium</taxon>
    </lineage>
</organism>
<dbReference type="Pfam" id="PF00512">
    <property type="entry name" value="HisKA"/>
    <property type="match status" value="1"/>
</dbReference>
<dbReference type="CDD" id="cd00130">
    <property type="entry name" value="PAS"/>
    <property type="match status" value="3"/>
</dbReference>
<evidence type="ECO:0000256" key="1">
    <source>
        <dbReference type="ARBA" id="ARBA00000085"/>
    </source>
</evidence>
<feature type="domain" description="PAC" evidence="12">
    <location>
        <begin position="446"/>
        <end position="497"/>
    </location>
</feature>
<keyword evidence="14" id="KW-1185">Reference proteome</keyword>
<dbReference type="InterPro" id="IPR035965">
    <property type="entry name" value="PAS-like_dom_sf"/>
</dbReference>
<dbReference type="InterPro" id="IPR004358">
    <property type="entry name" value="Sig_transdc_His_kin-like_C"/>
</dbReference>
<dbReference type="SMART" id="SM00086">
    <property type="entry name" value="PAC"/>
    <property type="match status" value="4"/>
</dbReference>
<dbReference type="PRINTS" id="PR00344">
    <property type="entry name" value="BCTRLSENSOR"/>
</dbReference>
<dbReference type="Gene3D" id="3.30.450.20">
    <property type="entry name" value="PAS domain"/>
    <property type="match status" value="3"/>
</dbReference>
<dbReference type="Proteomes" id="UP000199423">
    <property type="component" value="Unassembled WGS sequence"/>
</dbReference>
<dbReference type="InterPro" id="IPR052162">
    <property type="entry name" value="Sensor_kinase/Photoreceptor"/>
</dbReference>
<accession>A0A1I7NR18</accession>
<evidence type="ECO:0000256" key="2">
    <source>
        <dbReference type="ARBA" id="ARBA00012438"/>
    </source>
</evidence>
<dbReference type="InterPro" id="IPR003661">
    <property type="entry name" value="HisK_dim/P_dom"/>
</dbReference>
<dbReference type="CDD" id="cd00082">
    <property type="entry name" value="HisKA"/>
    <property type="match status" value="1"/>
</dbReference>
<dbReference type="EMBL" id="FPCH01000003">
    <property type="protein sequence ID" value="SFV37065.1"/>
    <property type="molecule type" value="Genomic_DNA"/>
</dbReference>
<dbReference type="InterPro" id="IPR036097">
    <property type="entry name" value="HisK_dim/P_sf"/>
</dbReference>
<feature type="transmembrane region" description="Helical" evidence="9">
    <location>
        <begin position="66"/>
        <end position="86"/>
    </location>
</feature>
<dbReference type="OrthoDB" id="7568856at2"/>
<evidence type="ECO:0000256" key="6">
    <source>
        <dbReference type="ARBA" id="ARBA00022777"/>
    </source>
</evidence>
<dbReference type="InterPro" id="IPR003594">
    <property type="entry name" value="HATPase_dom"/>
</dbReference>
<dbReference type="SUPFAM" id="SSF55874">
    <property type="entry name" value="ATPase domain of HSP90 chaperone/DNA topoisomerase II/histidine kinase"/>
    <property type="match status" value="1"/>
</dbReference>
<name>A0A1I7NR18_9HYPH</name>
<dbReference type="SMART" id="SM00388">
    <property type="entry name" value="HisKA"/>
    <property type="match status" value="1"/>
</dbReference>
<dbReference type="InterPro" id="IPR005467">
    <property type="entry name" value="His_kinase_dom"/>
</dbReference>
<dbReference type="GO" id="GO:0000155">
    <property type="term" value="F:phosphorelay sensor kinase activity"/>
    <property type="evidence" value="ECO:0007669"/>
    <property type="project" value="InterPro"/>
</dbReference>
<dbReference type="AlphaFoldDB" id="A0A1I7NR18"/>
<evidence type="ECO:0000259" key="12">
    <source>
        <dbReference type="PROSITE" id="PS50113"/>
    </source>
</evidence>
<dbReference type="InterPro" id="IPR001610">
    <property type="entry name" value="PAC"/>
</dbReference>
<feature type="domain" description="PAS" evidence="11">
    <location>
        <begin position="399"/>
        <end position="443"/>
    </location>
</feature>
<keyword evidence="6" id="KW-0418">Kinase</keyword>
<dbReference type="GO" id="GO:0006355">
    <property type="term" value="P:regulation of DNA-templated transcription"/>
    <property type="evidence" value="ECO:0007669"/>
    <property type="project" value="InterPro"/>
</dbReference>
<dbReference type="SUPFAM" id="SSF47384">
    <property type="entry name" value="Homodimeric domain of signal transducing histidine kinase"/>
    <property type="match status" value="1"/>
</dbReference>
<dbReference type="Pfam" id="PF00989">
    <property type="entry name" value="PAS"/>
    <property type="match status" value="1"/>
</dbReference>
<dbReference type="PROSITE" id="PS50112">
    <property type="entry name" value="PAS"/>
    <property type="match status" value="3"/>
</dbReference>
<keyword evidence="5" id="KW-0547">Nucleotide-binding</keyword>
<sequence>MKKPLADASRPSSAALSRFSEVTTIGALSIAMAIFIIDIYTPLGIAVAALYSVVVLLAARLATRRGILAIGVGCLTLTVLAYAIQHGRQYEIGPFMRCVGSLLTILLTTLLALKTQESANTSREQAGLLELTHDGVFVREIGDSITFWNSGAALLYGWTKEEALGQSTEKLLLTVYPLPLTDLMVELYRTGRWEGELLRTCKDGRQIAVASRWSLRRDNKSRPIAILETNNDVSERKRIEEERRQQEMELRLFIDTIPTLGWICRPDGSAEYLNKRWLDYTGLALSDALGWNWKAAFHPDDIDRMVERYQRSLATGEPFEDEGRLRRFDGTYRWLLFRAEARRDAHGEIVKWYGTNTDIEDLKSAELAVLRSQAYLDEAQRLSHTGSFAWKPANNEMVWSREAYQILGVDPSASPTIGLMFDQVHEDDRDFVKQQIKRAINGEREFDFEHRLLTRYGDLRHLHVRARRVKYASGDEEIVGALMDVTNTRRAQTALQSAQADLAHAARVATLGEISASIAHEVNQPLGAIVTLGQASQRWLQRQTPDVDEALSGLASIVSEANRAAEVIHRIRQFAKKAEPAAAKLDINELVQDVVRLVRHEALTHQVSLRTSWGDGLPAVIGDRIQLQQVVVNLMMNGLQAMAKVKDRPRVLSIQTLCPETGNVLVSVQDTGPGIGSKPSEELFAAFYTTKANGMGMGLSICRSIIEAHGGRIWANSNAGPGMTFQFIVPSNDDISSASAA</sequence>
<feature type="domain" description="Histidine kinase" evidence="10">
    <location>
        <begin position="517"/>
        <end position="733"/>
    </location>
</feature>
<dbReference type="STRING" id="51670.SAMN04488557_2974"/>
<evidence type="ECO:0000256" key="4">
    <source>
        <dbReference type="ARBA" id="ARBA00022679"/>
    </source>
</evidence>
<evidence type="ECO:0000313" key="14">
    <source>
        <dbReference type="Proteomes" id="UP000199423"/>
    </source>
</evidence>
<dbReference type="Gene3D" id="1.10.287.130">
    <property type="match status" value="1"/>
</dbReference>
<evidence type="ECO:0000259" key="10">
    <source>
        <dbReference type="PROSITE" id="PS50109"/>
    </source>
</evidence>
<evidence type="ECO:0000259" key="11">
    <source>
        <dbReference type="PROSITE" id="PS50112"/>
    </source>
</evidence>
<protein>
    <recommendedName>
        <fullName evidence="2">histidine kinase</fullName>
        <ecNumber evidence="2">2.7.13.3</ecNumber>
    </recommendedName>
</protein>
<feature type="transmembrane region" description="Helical" evidence="9">
    <location>
        <begin position="43"/>
        <end position="59"/>
    </location>
</feature>